<comment type="subcellular location">
    <subcellularLocation>
        <location evidence="2">Cell inner membrane</location>
        <topology evidence="2">Multi-pass membrane protein</topology>
    </subcellularLocation>
    <subcellularLocation>
        <location evidence="10">Cell membrane</location>
        <topology evidence="10">Multi-pass membrane protein</topology>
    </subcellularLocation>
</comment>
<dbReference type="InterPro" id="IPR035906">
    <property type="entry name" value="MetI-like_sf"/>
</dbReference>
<comment type="similarity">
    <text evidence="3">Belongs to the binding-protein-dependent transport system permease family. HisMQ subfamily.</text>
</comment>
<evidence type="ECO:0000256" key="10">
    <source>
        <dbReference type="RuleBase" id="RU363032"/>
    </source>
</evidence>
<dbReference type="PROSITE" id="PS50928">
    <property type="entry name" value="ABC_TM1"/>
    <property type="match status" value="1"/>
</dbReference>
<proteinExistence type="inferred from homology"/>
<dbReference type="InterPro" id="IPR000515">
    <property type="entry name" value="MetI-like"/>
</dbReference>
<feature type="transmembrane region" description="Helical" evidence="10">
    <location>
        <begin position="58"/>
        <end position="83"/>
    </location>
</feature>
<keyword evidence="4 10" id="KW-0813">Transport</keyword>
<feature type="transmembrane region" description="Helical" evidence="10">
    <location>
        <begin position="28"/>
        <end position="52"/>
    </location>
</feature>
<dbReference type="PANTHER" id="PTHR30614:SF20">
    <property type="entry name" value="GLUTAMINE TRANSPORT SYSTEM PERMEASE PROTEIN GLNP"/>
    <property type="match status" value="1"/>
</dbReference>
<protein>
    <submittedName>
        <fullName evidence="12">Amino acid ABC transporter permease</fullName>
    </submittedName>
</protein>
<dbReference type="Proteomes" id="UP000642265">
    <property type="component" value="Unassembled WGS sequence"/>
</dbReference>
<evidence type="ECO:0000256" key="4">
    <source>
        <dbReference type="ARBA" id="ARBA00022448"/>
    </source>
</evidence>
<reference evidence="14" key="2">
    <citation type="submission" date="2020-09" db="EMBL/GenBank/DDBJ databases">
        <authorList>
            <person name="Dalcin Martins P."/>
        </authorList>
    </citation>
    <scope>NUCLEOTIDE SEQUENCE</scope>
    <source>
        <strain evidence="14">MAG47</strain>
    </source>
</reference>
<comment type="function">
    <text evidence="1">Part of the binding-protein-dependent transport system for glutamine; probably responsible for the translocation of the substrate across the membrane.</text>
</comment>
<evidence type="ECO:0000313" key="15">
    <source>
        <dbReference type="Proteomes" id="UP000441102"/>
    </source>
</evidence>
<dbReference type="Gene3D" id="1.10.3720.10">
    <property type="entry name" value="MetI-like"/>
    <property type="match status" value="1"/>
</dbReference>
<dbReference type="InterPro" id="IPR043429">
    <property type="entry name" value="ArtM/GltK/GlnP/TcyL/YhdX-like"/>
</dbReference>
<evidence type="ECO:0000256" key="5">
    <source>
        <dbReference type="ARBA" id="ARBA00022475"/>
    </source>
</evidence>
<reference evidence="15 16" key="1">
    <citation type="submission" date="2019-09" db="EMBL/GenBank/DDBJ databases">
        <title>Taxonomic organization of the family Brucellaceae based on a phylogenomic approach.</title>
        <authorList>
            <person name="Leclercq S."/>
            <person name="Cloeckaert A."/>
            <person name="Zygmunt M.S."/>
        </authorList>
    </citation>
    <scope>NUCLEOTIDE SEQUENCE [LARGE SCALE GENOMIC DNA]</scope>
    <source>
        <strain evidence="13 15">CCUG 34461</strain>
        <strain evidence="12 16">LMG 3313</strain>
    </source>
</reference>
<dbReference type="EMBL" id="WBWX01000003">
    <property type="protein sequence ID" value="KAB2798850.1"/>
    <property type="molecule type" value="Genomic_DNA"/>
</dbReference>
<evidence type="ECO:0000256" key="1">
    <source>
        <dbReference type="ARBA" id="ARBA00003159"/>
    </source>
</evidence>
<dbReference type="RefSeq" id="WP_010659204.1">
    <property type="nucleotide sequence ID" value="NZ_CP044971.1"/>
</dbReference>
<sequence>MTFVETFLNTDVLASSLPALGRGLLNTFLIGIASIFFGVLSGLLISIVRIYGPKVLRYLAIAYIDVFRAMPVLVVLILIYYALPFIGIRFSAWTSAIMSFSMVMAAYSAEVFRSGIESVPRGQFEAASALGIPFPVTLWKVVLPQAIRIIIPPTTSNCVSMFKDTALASTVALPELLKEAQDAQALYANPTPLIGAALIYLILLLPLVRLVALLEARFKKERVR</sequence>
<keyword evidence="7" id="KW-0029">Amino-acid transport</keyword>
<comment type="caution">
    <text evidence="12">The sequence shown here is derived from an EMBL/GenBank/DDBJ whole genome shotgun (WGS) entry which is preliminary data.</text>
</comment>
<feature type="transmembrane region" description="Helical" evidence="10">
    <location>
        <begin position="193"/>
        <end position="214"/>
    </location>
</feature>
<dbReference type="Proteomes" id="UP000441102">
    <property type="component" value="Unassembled WGS sequence"/>
</dbReference>
<gene>
    <name evidence="12" type="ORF">F9L04_06645</name>
    <name evidence="13" type="ORF">F9L06_09575</name>
    <name evidence="14" type="ORF">IH622_02950</name>
</gene>
<dbReference type="CDD" id="cd06261">
    <property type="entry name" value="TM_PBP2"/>
    <property type="match status" value="1"/>
</dbReference>
<name>A0A011SZN8_BRUAN</name>
<dbReference type="EMBL" id="JACZKO010000009">
    <property type="protein sequence ID" value="MBE0559777.1"/>
    <property type="molecule type" value="Genomic_DNA"/>
</dbReference>
<evidence type="ECO:0000256" key="7">
    <source>
        <dbReference type="ARBA" id="ARBA00022970"/>
    </source>
</evidence>
<dbReference type="Pfam" id="PF00528">
    <property type="entry name" value="BPD_transp_1"/>
    <property type="match status" value="1"/>
</dbReference>
<keyword evidence="5" id="KW-1003">Cell membrane</keyword>
<evidence type="ECO:0000313" key="12">
    <source>
        <dbReference type="EMBL" id="KAB2772399.1"/>
    </source>
</evidence>
<dbReference type="NCBIfam" id="TIGR01726">
    <property type="entry name" value="HEQRo_perm_3TM"/>
    <property type="match status" value="1"/>
</dbReference>
<keyword evidence="8 10" id="KW-1133">Transmembrane helix</keyword>
<keyword evidence="6 10" id="KW-0812">Transmembrane</keyword>
<dbReference type="GO" id="GO:0006865">
    <property type="term" value="P:amino acid transport"/>
    <property type="evidence" value="ECO:0007669"/>
    <property type="project" value="UniProtKB-KW"/>
</dbReference>
<evidence type="ECO:0000256" key="8">
    <source>
        <dbReference type="ARBA" id="ARBA00022989"/>
    </source>
</evidence>
<organism evidence="12 16">
    <name type="scientific">Brucella anthropi</name>
    <name type="common">Ochrobactrum anthropi</name>
    <dbReference type="NCBI Taxonomy" id="529"/>
    <lineage>
        <taxon>Bacteria</taxon>
        <taxon>Pseudomonadati</taxon>
        <taxon>Pseudomonadota</taxon>
        <taxon>Alphaproteobacteria</taxon>
        <taxon>Hyphomicrobiales</taxon>
        <taxon>Brucellaceae</taxon>
        <taxon>Brucella/Ochrobactrum group</taxon>
        <taxon>Brucella</taxon>
    </lineage>
</organism>
<evidence type="ECO:0000256" key="9">
    <source>
        <dbReference type="ARBA" id="ARBA00023136"/>
    </source>
</evidence>
<dbReference type="PANTHER" id="PTHR30614">
    <property type="entry name" value="MEMBRANE COMPONENT OF AMINO ACID ABC TRANSPORTER"/>
    <property type="match status" value="1"/>
</dbReference>
<dbReference type="SUPFAM" id="SSF161098">
    <property type="entry name" value="MetI-like"/>
    <property type="match status" value="1"/>
</dbReference>
<dbReference type="GeneID" id="61315413"/>
<evidence type="ECO:0000259" key="11">
    <source>
        <dbReference type="PROSITE" id="PS50928"/>
    </source>
</evidence>
<dbReference type="Proteomes" id="UP000481876">
    <property type="component" value="Unassembled WGS sequence"/>
</dbReference>
<evidence type="ECO:0000313" key="14">
    <source>
        <dbReference type="EMBL" id="MBE0559777.1"/>
    </source>
</evidence>
<evidence type="ECO:0000256" key="2">
    <source>
        <dbReference type="ARBA" id="ARBA00004429"/>
    </source>
</evidence>
<evidence type="ECO:0000313" key="16">
    <source>
        <dbReference type="Proteomes" id="UP000481876"/>
    </source>
</evidence>
<dbReference type="EMBL" id="WBWS01000005">
    <property type="protein sequence ID" value="KAB2772399.1"/>
    <property type="molecule type" value="Genomic_DNA"/>
</dbReference>
<evidence type="ECO:0000313" key="13">
    <source>
        <dbReference type="EMBL" id="KAB2798850.1"/>
    </source>
</evidence>
<evidence type="ECO:0000256" key="6">
    <source>
        <dbReference type="ARBA" id="ARBA00022692"/>
    </source>
</evidence>
<accession>A0A011SZN8</accession>
<dbReference type="GO" id="GO:0043190">
    <property type="term" value="C:ATP-binding cassette (ABC) transporter complex"/>
    <property type="evidence" value="ECO:0007669"/>
    <property type="project" value="InterPro"/>
</dbReference>
<dbReference type="GO" id="GO:0022857">
    <property type="term" value="F:transmembrane transporter activity"/>
    <property type="evidence" value="ECO:0007669"/>
    <property type="project" value="InterPro"/>
</dbReference>
<evidence type="ECO:0000256" key="3">
    <source>
        <dbReference type="ARBA" id="ARBA00010072"/>
    </source>
</evidence>
<dbReference type="AlphaFoldDB" id="A0A011SZN8"/>
<dbReference type="InterPro" id="IPR010065">
    <property type="entry name" value="AA_ABC_transptr_permease_3TM"/>
</dbReference>
<reference evidence="14" key="3">
    <citation type="submission" date="2020-10" db="EMBL/GenBank/DDBJ databases">
        <title>Enrichment of novel Verrucomicrobia, Bacteroidetes and Krumholzibacteria in an oxygen-limited, methane- and iron-fed bioreactor inoculated with Bothnian Sea sediments.</title>
        <authorList>
            <person name="Martins P.D."/>
            <person name="de Jong A."/>
            <person name="Lenstra W.K."/>
            <person name="van Helmond N.A.G.M."/>
            <person name="Slomp C.P."/>
            <person name="Jetten M.S.M."/>
            <person name="Welte C.U."/>
            <person name="Rasigraf O."/>
        </authorList>
    </citation>
    <scope>NUCLEOTIDE SEQUENCE</scope>
    <source>
        <strain evidence="14">MAG47</strain>
    </source>
</reference>
<feature type="domain" description="ABC transmembrane type-1" evidence="11">
    <location>
        <begin position="24"/>
        <end position="212"/>
    </location>
</feature>
<keyword evidence="9 10" id="KW-0472">Membrane</keyword>